<dbReference type="SMART" id="SM00225">
    <property type="entry name" value="BTB"/>
    <property type="match status" value="1"/>
</dbReference>
<organism evidence="5">
    <name type="scientific">Schistocephalus solidus</name>
    <name type="common">Tapeworm</name>
    <dbReference type="NCBI Taxonomy" id="70667"/>
    <lineage>
        <taxon>Eukaryota</taxon>
        <taxon>Metazoa</taxon>
        <taxon>Spiralia</taxon>
        <taxon>Lophotrochozoa</taxon>
        <taxon>Platyhelminthes</taxon>
        <taxon>Cestoda</taxon>
        <taxon>Eucestoda</taxon>
        <taxon>Diphyllobothriidea</taxon>
        <taxon>Diphyllobothriidae</taxon>
        <taxon>Schistocephalus</taxon>
    </lineage>
</organism>
<dbReference type="PANTHER" id="PTHR23231:SF17">
    <property type="entry name" value="BTB DOMAIN-CONTAINING PROTEIN"/>
    <property type="match status" value="1"/>
</dbReference>
<gene>
    <name evidence="4" type="primary">GMCL1</name>
    <name evidence="5" type="ORF">TR116651</name>
</gene>
<dbReference type="PROSITE" id="PS50097">
    <property type="entry name" value="BTB"/>
    <property type="match status" value="1"/>
</dbReference>
<evidence type="ECO:0000313" key="5">
    <source>
        <dbReference type="EMBL" id="JAP62073.1"/>
    </source>
</evidence>
<dbReference type="GO" id="GO:0007281">
    <property type="term" value="P:germ cell development"/>
    <property type="evidence" value="ECO:0007669"/>
    <property type="project" value="InterPro"/>
</dbReference>
<evidence type="ECO:0000259" key="3">
    <source>
        <dbReference type="PROSITE" id="PS50097"/>
    </source>
</evidence>
<name>A0A0V0J8U2_SCHSO</name>
<dbReference type="EMBL" id="GEEE01001152">
    <property type="protein sequence ID" value="JAP62073.1"/>
    <property type="molecule type" value="Transcribed_RNA"/>
</dbReference>
<feature type="compositionally biased region" description="Low complexity" evidence="2">
    <location>
        <begin position="453"/>
        <end position="474"/>
    </location>
</feature>
<evidence type="ECO:0000313" key="4">
    <source>
        <dbReference type="EMBL" id="JAP43522.1"/>
    </source>
</evidence>
<keyword evidence="1" id="KW-0217">Developmental protein</keyword>
<evidence type="ECO:0000256" key="2">
    <source>
        <dbReference type="SAM" id="MobiDB-lite"/>
    </source>
</evidence>
<feature type="region of interest" description="Disordered" evidence="2">
    <location>
        <begin position="324"/>
        <end position="348"/>
    </location>
</feature>
<dbReference type="InterPro" id="IPR043380">
    <property type="entry name" value="Gcl-like"/>
</dbReference>
<feature type="region of interest" description="Disordered" evidence="2">
    <location>
        <begin position="453"/>
        <end position="497"/>
    </location>
</feature>
<protein>
    <submittedName>
        <fullName evidence="4">Germ cell-less protein-like 1</fullName>
    </submittedName>
</protein>
<proteinExistence type="predicted"/>
<feature type="domain" description="BTB" evidence="3">
    <location>
        <begin position="54"/>
        <end position="124"/>
    </location>
</feature>
<dbReference type="EMBL" id="GEEE01019703">
    <property type="protein sequence ID" value="JAP43522.1"/>
    <property type="molecule type" value="Transcribed_RNA"/>
</dbReference>
<dbReference type="Gene3D" id="3.30.710.10">
    <property type="entry name" value="Potassium Channel Kv1.1, Chain A"/>
    <property type="match status" value="1"/>
</dbReference>
<feature type="region of interest" description="Disordered" evidence="2">
    <location>
        <begin position="1"/>
        <end position="31"/>
    </location>
</feature>
<feature type="compositionally biased region" description="Low complexity" evidence="2">
    <location>
        <begin position="1"/>
        <end position="14"/>
    </location>
</feature>
<dbReference type="AlphaFoldDB" id="A0A0V0J8U2"/>
<dbReference type="SUPFAM" id="SSF54695">
    <property type="entry name" value="POZ domain"/>
    <property type="match status" value="1"/>
</dbReference>
<sequence>MGGIFSTSKSSSCRSQKRKHSSPTGEDDTSPIRKRIRSTYEYVYRELFCKGEGSDIIVSALGYEWLLHRIYIKQSPFFAAMLDGGWKESDCNRIELELSDPAITKHALDVVFGSFYCDCVSLTDQTVLNILAAATWFHLEDIRQSCNDFLKREIRLDTIIEFHAVSGKYSLPELNQACVDWLSQKLLVIPDSPALFTLLQNIPISLMQTVVSHPRLVVIQLEQDVFICLLKWMYLQHNPDTQYCPASDLLKQAYEYYTTVKPNFLASPEGAPYAAAFRGVRWEHVVTIYKATHRMIQDRIVPEDWLASAFQRQWLQILSTHESQSSSRDPSVTAHVVPPSSTTNASSILPGVHLPHVGTLTSLPDLPGPPENLPHDVFWRVSERCGRRMLNGEATCSWRWTGFHFGLDVLIKYRRRIFYVIRLTDAASSEGSVCRSREHRLMICMTVISNDCSLSSGASDSSSDSCSESYDSSSPARTPDSGEGGADGRHRPSRAKSCTSGVLTLRLTENSLQEVLRLPEGFRFPAVVSANILRYDPVSLPGEPLPQGTTAVAPTSSA</sequence>
<dbReference type="InterPro" id="IPR011333">
    <property type="entry name" value="SKP1/BTB/POZ_sf"/>
</dbReference>
<accession>A0A0V0J8U2</accession>
<dbReference type="Pfam" id="PF00651">
    <property type="entry name" value="BTB"/>
    <property type="match status" value="1"/>
</dbReference>
<reference evidence="5" key="1">
    <citation type="submission" date="2016-01" db="EMBL/GenBank/DDBJ databases">
        <title>Reference transcriptome for the parasite Schistocephalus solidus: insights into the molecular evolution of parasitism.</title>
        <authorList>
            <person name="Hebert F.O."/>
            <person name="Grambauer S."/>
            <person name="Barber I."/>
            <person name="Landry C.R."/>
            <person name="Aubin-Horth N."/>
        </authorList>
    </citation>
    <scope>NUCLEOTIDE SEQUENCE</scope>
</reference>
<dbReference type="PANTHER" id="PTHR23231">
    <property type="entry name" value="GERM CELL-LESS PROTEIN"/>
    <property type="match status" value="1"/>
</dbReference>
<evidence type="ECO:0000256" key="1">
    <source>
        <dbReference type="ARBA" id="ARBA00022473"/>
    </source>
</evidence>
<dbReference type="InterPro" id="IPR000210">
    <property type="entry name" value="BTB/POZ_dom"/>
</dbReference>